<feature type="domain" description="MOSC" evidence="1">
    <location>
        <begin position="103"/>
        <end position="267"/>
    </location>
</feature>
<dbReference type="GO" id="GO:0003824">
    <property type="term" value="F:catalytic activity"/>
    <property type="evidence" value="ECO:0007669"/>
    <property type="project" value="InterPro"/>
</dbReference>
<organism evidence="2 3">
    <name type="scientific">Neolewinella lacunae</name>
    <dbReference type="NCBI Taxonomy" id="1517758"/>
    <lineage>
        <taxon>Bacteria</taxon>
        <taxon>Pseudomonadati</taxon>
        <taxon>Bacteroidota</taxon>
        <taxon>Saprospiria</taxon>
        <taxon>Saprospirales</taxon>
        <taxon>Lewinellaceae</taxon>
        <taxon>Neolewinella</taxon>
    </lineage>
</organism>
<dbReference type="PANTHER" id="PTHR36930">
    <property type="entry name" value="METAL-SULFUR CLUSTER BIOSYNTHESIS PROTEINS YUAD-RELATED"/>
    <property type="match status" value="1"/>
</dbReference>
<dbReference type="RefSeq" id="WP_187468503.1">
    <property type="nucleotide sequence ID" value="NZ_JACSIT010000153.1"/>
</dbReference>
<keyword evidence="3" id="KW-1185">Reference proteome</keyword>
<dbReference type="InterPro" id="IPR052716">
    <property type="entry name" value="MOSC_domain"/>
</dbReference>
<comment type="caution">
    <text evidence="2">The sequence shown here is derived from an EMBL/GenBank/DDBJ whole genome shotgun (WGS) entry which is preliminary data.</text>
</comment>
<dbReference type="GO" id="GO:0030170">
    <property type="term" value="F:pyridoxal phosphate binding"/>
    <property type="evidence" value="ECO:0007669"/>
    <property type="project" value="InterPro"/>
</dbReference>
<dbReference type="InterPro" id="IPR005303">
    <property type="entry name" value="MOCOS_middle"/>
</dbReference>
<dbReference type="InterPro" id="IPR011037">
    <property type="entry name" value="Pyrv_Knase-like_insert_dom_sf"/>
</dbReference>
<dbReference type="Proteomes" id="UP000650081">
    <property type="component" value="Unassembled WGS sequence"/>
</dbReference>
<dbReference type="SUPFAM" id="SSF141673">
    <property type="entry name" value="MOSC N-terminal domain-like"/>
    <property type="match status" value="1"/>
</dbReference>
<dbReference type="PANTHER" id="PTHR36930:SF1">
    <property type="entry name" value="MOSC DOMAIN-CONTAINING PROTEIN"/>
    <property type="match status" value="1"/>
</dbReference>
<proteinExistence type="predicted"/>
<dbReference type="EMBL" id="JACSIT010000153">
    <property type="protein sequence ID" value="MBC6996492.1"/>
    <property type="molecule type" value="Genomic_DNA"/>
</dbReference>
<dbReference type="GO" id="GO:0030151">
    <property type="term" value="F:molybdenum ion binding"/>
    <property type="evidence" value="ECO:0007669"/>
    <property type="project" value="InterPro"/>
</dbReference>
<accession>A0A923TF07</accession>
<reference evidence="2" key="1">
    <citation type="submission" date="2020-08" db="EMBL/GenBank/DDBJ databases">
        <title>Lewinella bacteria from marine environments.</title>
        <authorList>
            <person name="Zhong Y."/>
        </authorList>
    </citation>
    <scope>NUCLEOTIDE SEQUENCE</scope>
    <source>
        <strain evidence="2">KCTC 42187</strain>
    </source>
</reference>
<dbReference type="SUPFAM" id="SSF50800">
    <property type="entry name" value="PK beta-barrel domain-like"/>
    <property type="match status" value="1"/>
</dbReference>
<name>A0A923TF07_9BACT</name>
<evidence type="ECO:0000313" key="3">
    <source>
        <dbReference type="Proteomes" id="UP000650081"/>
    </source>
</evidence>
<dbReference type="Pfam" id="PF03473">
    <property type="entry name" value="MOSC"/>
    <property type="match status" value="1"/>
</dbReference>
<evidence type="ECO:0000313" key="2">
    <source>
        <dbReference type="EMBL" id="MBC6996492.1"/>
    </source>
</evidence>
<gene>
    <name evidence="2" type="ORF">H9S92_20135</name>
</gene>
<protein>
    <submittedName>
        <fullName evidence="2">MOSC domain-containing protein</fullName>
    </submittedName>
</protein>
<dbReference type="Pfam" id="PF03476">
    <property type="entry name" value="MOSC_N"/>
    <property type="match status" value="1"/>
</dbReference>
<dbReference type="AlphaFoldDB" id="A0A923TF07"/>
<evidence type="ECO:0000259" key="1">
    <source>
        <dbReference type="PROSITE" id="PS51340"/>
    </source>
</evidence>
<sequence>MQIHSLYRYPVKSLEGQSLPSLEPAVRGFQDDRRWMFVLPNGKFISRRSAPSLARFAAEVHGDDLHFVRASDGETVGAVAGARNGTKSIAVTVWDDQFRATLIDFPGLEQLTATLGIPGARLVYMGPADIRPVDVRYAAPGDEVSFADGFPYHLITTASLRVLAERLGTPDLSILRFRPNIVVDTDEAFSEDHWRALHIGEHHFRVPKPCARCSMVSQRPGSGESDLKVLAELAKFRKFGNKVLFGMDACWEGGTGPVVVGDLVREA</sequence>
<dbReference type="PROSITE" id="PS51340">
    <property type="entry name" value="MOSC"/>
    <property type="match status" value="1"/>
</dbReference>
<dbReference type="InterPro" id="IPR005302">
    <property type="entry name" value="MoCF_Sase_C"/>
</dbReference>